<dbReference type="PROSITE" id="PS00041">
    <property type="entry name" value="HTH_ARAC_FAMILY_1"/>
    <property type="match status" value="1"/>
</dbReference>
<gene>
    <name evidence="5" type="ORF">SAMN04488116_1114</name>
</gene>
<dbReference type="AlphaFoldDB" id="A0A1M5J523"/>
<keyword evidence="3" id="KW-0804">Transcription</keyword>
<dbReference type="PROSITE" id="PS01124">
    <property type="entry name" value="HTH_ARAC_FAMILY_2"/>
    <property type="match status" value="1"/>
</dbReference>
<name>A0A1M5J523_9FLAO</name>
<dbReference type="EMBL" id="FQWL01000001">
    <property type="protein sequence ID" value="SHG35310.1"/>
    <property type="molecule type" value="Genomic_DNA"/>
</dbReference>
<reference evidence="6" key="1">
    <citation type="submission" date="2016-11" db="EMBL/GenBank/DDBJ databases">
        <authorList>
            <person name="Varghese N."/>
            <person name="Submissions S."/>
        </authorList>
    </citation>
    <scope>NUCLEOTIDE SEQUENCE [LARGE SCALE GENOMIC DNA]</scope>
    <source>
        <strain evidence="6">DSM 22638</strain>
    </source>
</reference>
<dbReference type="PANTHER" id="PTHR43280">
    <property type="entry name" value="ARAC-FAMILY TRANSCRIPTIONAL REGULATOR"/>
    <property type="match status" value="1"/>
</dbReference>
<evidence type="ECO:0000256" key="2">
    <source>
        <dbReference type="ARBA" id="ARBA00023125"/>
    </source>
</evidence>
<proteinExistence type="predicted"/>
<protein>
    <submittedName>
        <fullName evidence="5">AraC-type DNA-binding protein</fullName>
    </submittedName>
</protein>
<evidence type="ECO:0000313" key="6">
    <source>
        <dbReference type="Proteomes" id="UP000184532"/>
    </source>
</evidence>
<dbReference type="GO" id="GO:0003700">
    <property type="term" value="F:DNA-binding transcription factor activity"/>
    <property type="evidence" value="ECO:0007669"/>
    <property type="project" value="InterPro"/>
</dbReference>
<dbReference type="PANTHER" id="PTHR43280:SF28">
    <property type="entry name" value="HTH-TYPE TRANSCRIPTIONAL ACTIVATOR RHAS"/>
    <property type="match status" value="1"/>
</dbReference>
<dbReference type="Pfam" id="PF12833">
    <property type="entry name" value="HTH_18"/>
    <property type="match status" value="1"/>
</dbReference>
<evidence type="ECO:0000256" key="1">
    <source>
        <dbReference type="ARBA" id="ARBA00023015"/>
    </source>
</evidence>
<keyword evidence="1" id="KW-0805">Transcription regulation</keyword>
<keyword evidence="2 5" id="KW-0238">DNA-binding</keyword>
<sequence>MEICFCIRGQQYYELEGKLLKLRGNDILIVPPNHAHSSGVYPEDIGELYWLQVYIDHTQGQLCNLPEEQSDFLISSLKANTGEIFKGSLSLKSLLQKLIDQLESDQTTLVQLTTNQLLVQLLLETLELSQTVQIVVPSERVKIIDDFIAKNLHRIIYVDELAELVNFSTAYFKSWFKQHFGAPPKAYINRLKIERAKEELLKTNSVTEVAYNLGFSTSQYFATTFKKFTGMSPKVFRAQVEKS</sequence>
<evidence type="ECO:0000259" key="4">
    <source>
        <dbReference type="PROSITE" id="PS01124"/>
    </source>
</evidence>
<dbReference type="InterPro" id="IPR003313">
    <property type="entry name" value="AraC-bd"/>
</dbReference>
<keyword evidence="6" id="KW-1185">Reference proteome</keyword>
<dbReference type="InterPro" id="IPR020449">
    <property type="entry name" value="Tscrpt_reg_AraC-type_HTH"/>
</dbReference>
<dbReference type="InterPro" id="IPR018062">
    <property type="entry name" value="HTH_AraC-typ_CS"/>
</dbReference>
<evidence type="ECO:0000256" key="3">
    <source>
        <dbReference type="ARBA" id="ARBA00023163"/>
    </source>
</evidence>
<organism evidence="5 6">
    <name type="scientific">Flagellimonas flava</name>
    <dbReference type="NCBI Taxonomy" id="570519"/>
    <lineage>
        <taxon>Bacteria</taxon>
        <taxon>Pseudomonadati</taxon>
        <taxon>Bacteroidota</taxon>
        <taxon>Flavobacteriia</taxon>
        <taxon>Flavobacteriales</taxon>
        <taxon>Flavobacteriaceae</taxon>
        <taxon>Flagellimonas</taxon>
    </lineage>
</organism>
<dbReference type="PRINTS" id="PR00032">
    <property type="entry name" value="HTHARAC"/>
</dbReference>
<dbReference type="GO" id="GO:0043565">
    <property type="term" value="F:sequence-specific DNA binding"/>
    <property type="evidence" value="ECO:0007669"/>
    <property type="project" value="InterPro"/>
</dbReference>
<dbReference type="InterPro" id="IPR009057">
    <property type="entry name" value="Homeodomain-like_sf"/>
</dbReference>
<dbReference type="SMART" id="SM00342">
    <property type="entry name" value="HTH_ARAC"/>
    <property type="match status" value="1"/>
</dbReference>
<dbReference type="InterPro" id="IPR018060">
    <property type="entry name" value="HTH_AraC"/>
</dbReference>
<feature type="domain" description="HTH araC/xylS-type" evidence="4">
    <location>
        <begin position="142"/>
        <end position="239"/>
    </location>
</feature>
<accession>A0A1M5J523</accession>
<dbReference type="InterPro" id="IPR037923">
    <property type="entry name" value="HTH-like"/>
</dbReference>
<dbReference type="STRING" id="570519.SAMN04488116_1114"/>
<dbReference type="SUPFAM" id="SSF51215">
    <property type="entry name" value="Regulatory protein AraC"/>
    <property type="match status" value="1"/>
</dbReference>
<dbReference type="Gene3D" id="1.10.10.60">
    <property type="entry name" value="Homeodomain-like"/>
    <property type="match status" value="2"/>
</dbReference>
<dbReference type="Pfam" id="PF02311">
    <property type="entry name" value="AraC_binding"/>
    <property type="match status" value="1"/>
</dbReference>
<dbReference type="SUPFAM" id="SSF46689">
    <property type="entry name" value="Homeodomain-like"/>
    <property type="match status" value="2"/>
</dbReference>
<evidence type="ECO:0000313" key="5">
    <source>
        <dbReference type="EMBL" id="SHG35310.1"/>
    </source>
</evidence>
<dbReference type="Proteomes" id="UP000184532">
    <property type="component" value="Unassembled WGS sequence"/>
</dbReference>